<evidence type="ECO:0000313" key="3">
    <source>
        <dbReference type="EMBL" id="TKJ38578.1"/>
    </source>
</evidence>
<evidence type="ECO:0000259" key="2">
    <source>
        <dbReference type="Pfam" id="PF01910"/>
    </source>
</evidence>
<dbReference type="NCBIfam" id="TIGR00106">
    <property type="entry name" value="MTH1187 family thiamine-binding protein"/>
    <property type="match status" value="1"/>
</dbReference>
<feature type="domain" description="Thiamine-binding protein" evidence="2">
    <location>
        <begin position="5"/>
        <end position="95"/>
    </location>
</feature>
<proteinExistence type="inferred from homology"/>
<evidence type="ECO:0000256" key="1">
    <source>
        <dbReference type="ARBA" id="ARBA00010272"/>
    </source>
</evidence>
<reference evidence="3 4" key="1">
    <citation type="submission" date="2017-06" db="EMBL/GenBank/DDBJ databases">
        <title>Novel microbial phyla capable of carbon fixation and sulfur reduction in deep-sea sediments.</title>
        <authorList>
            <person name="Huang J."/>
            <person name="Baker B."/>
            <person name="Wang Y."/>
        </authorList>
    </citation>
    <scope>NUCLEOTIDE SEQUENCE [LARGE SCALE GENOMIC DNA]</scope>
    <source>
        <strain evidence="3">B3_LCP</strain>
    </source>
</reference>
<comment type="caution">
    <text evidence="3">The sequence shown here is derived from an EMBL/GenBank/DDBJ whole genome shotgun (WGS) entry which is preliminary data.</text>
</comment>
<organism evidence="3 4">
    <name type="scientific">candidate division LCP-89 bacterium B3_LCP</name>
    <dbReference type="NCBI Taxonomy" id="2012998"/>
    <lineage>
        <taxon>Bacteria</taxon>
        <taxon>Pseudomonadati</taxon>
        <taxon>Bacteria division LCP-89</taxon>
    </lineage>
</organism>
<gene>
    <name evidence="3" type="ORF">CEE37_12505</name>
</gene>
<accession>A0A532UUF3</accession>
<dbReference type="PANTHER" id="PTHR33777">
    <property type="entry name" value="UPF0045 PROTEIN ECM15"/>
    <property type="match status" value="1"/>
</dbReference>
<dbReference type="InterPro" id="IPR051614">
    <property type="entry name" value="UPF0045_domain"/>
</dbReference>
<dbReference type="SUPFAM" id="SSF89957">
    <property type="entry name" value="MTH1187/YkoF-like"/>
    <property type="match status" value="1"/>
</dbReference>
<dbReference type="Gene3D" id="3.30.70.930">
    <property type="match status" value="1"/>
</dbReference>
<dbReference type="InterPro" id="IPR002767">
    <property type="entry name" value="Thiamine_BP"/>
</dbReference>
<sequence length="98" mass="11056">MSTCSISIIPKTKEVSVSAWVAKCLKVLDDFPDLKYTLTAMSTQIEGPTDRLFEAIRAMHEAPFKDGVKRVYTVVHLDDRRDKELTLDGKVTSVQKKL</sequence>
<evidence type="ECO:0000313" key="4">
    <source>
        <dbReference type="Proteomes" id="UP000319619"/>
    </source>
</evidence>
<dbReference type="InterPro" id="IPR029756">
    <property type="entry name" value="MTH1187/YkoF-like"/>
</dbReference>
<dbReference type="Proteomes" id="UP000319619">
    <property type="component" value="Unassembled WGS sequence"/>
</dbReference>
<protein>
    <recommendedName>
        <fullName evidence="2">Thiamine-binding protein domain-containing protein</fullName>
    </recommendedName>
</protein>
<dbReference type="Pfam" id="PF01910">
    <property type="entry name" value="Thiamine_BP"/>
    <property type="match status" value="1"/>
</dbReference>
<dbReference type="EMBL" id="NJBN01000009">
    <property type="protein sequence ID" value="TKJ38578.1"/>
    <property type="molecule type" value="Genomic_DNA"/>
</dbReference>
<dbReference type="AlphaFoldDB" id="A0A532UUF3"/>
<dbReference type="GO" id="GO:0005829">
    <property type="term" value="C:cytosol"/>
    <property type="evidence" value="ECO:0007669"/>
    <property type="project" value="TreeGrafter"/>
</dbReference>
<dbReference type="PANTHER" id="PTHR33777:SF1">
    <property type="entry name" value="UPF0045 PROTEIN ECM15"/>
    <property type="match status" value="1"/>
</dbReference>
<name>A0A532UUF3_UNCL8</name>
<comment type="similarity">
    <text evidence="1">Belongs to the UPF0045 family.</text>
</comment>